<sequence>MDKKDLILLVIILMALLLGIGYGLGVDGGLSSENISIRASVW</sequence>
<name>A0A481YX81_9VIRU</name>
<accession>A0A481YX81</accession>
<evidence type="ECO:0000313" key="1">
    <source>
        <dbReference type="EMBL" id="QBK87863.1"/>
    </source>
</evidence>
<gene>
    <name evidence="1" type="ORF">LCMAC202_02240</name>
</gene>
<dbReference type="EMBL" id="MK500370">
    <property type="protein sequence ID" value="QBK87863.1"/>
    <property type="molecule type" value="Genomic_DNA"/>
</dbReference>
<protein>
    <submittedName>
        <fullName evidence="1">Uncharacterized protein</fullName>
    </submittedName>
</protein>
<proteinExistence type="predicted"/>
<reference evidence="1" key="1">
    <citation type="journal article" date="2019" name="MBio">
        <title>Virus Genomes from Deep Sea Sediments Expand the Ocean Megavirome and Support Independent Origins of Viral Gigantism.</title>
        <authorList>
            <person name="Backstrom D."/>
            <person name="Yutin N."/>
            <person name="Jorgensen S.L."/>
            <person name="Dharamshi J."/>
            <person name="Homa F."/>
            <person name="Zaremba-Niedwiedzka K."/>
            <person name="Spang A."/>
            <person name="Wolf Y.I."/>
            <person name="Koonin E.V."/>
            <person name="Ettema T.J."/>
        </authorList>
    </citation>
    <scope>NUCLEOTIDE SEQUENCE</scope>
</reference>
<organism evidence="1">
    <name type="scientific">Marseillevirus LCMAC202</name>
    <dbReference type="NCBI Taxonomy" id="2506606"/>
    <lineage>
        <taxon>Viruses</taxon>
        <taxon>Varidnaviria</taxon>
        <taxon>Bamfordvirae</taxon>
        <taxon>Nucleocytoviricota</taxon>
        <taxon>Megaviricetes</taxon>
        <taxon>Pimascovirales</taxon>
        <taxon>Pimascovirales incertae sedis</taxon>
        <taxon>Marseilleviridae</taxon>
    </lineage>
</organism>